<keyword evidence="4" id="KW-0812">Transmembrane</keyword>
<dbReference type="Gene3D" id="3.10.20.310">
    <property type="entry name" value="membrane protein fhac"/>
    <property type="match status" value="1"/>
</dbReference>
<evidence type="ECO:0000259" key="9">
    <source>
        <dbReference type="Pfam" id="PF03865"/>
    </source>
</evidence>
<dbReference type="Gene3D" id="2.40.160.50">
    <property type="entry name" value="membrane protein fhac: a member of the omp85/tpsb transporter family"/>
    <property type="match status" value="1"/>
</dbReference>
<dbReference type="AlphaFoldDB" id="A0A450VQY2"/>
<dbReference type="EMBL" id="CAADFK010000002">
    <property type="protein sequence ID" value="VFK07189.1"/>
    <property type="molecule type" value="Genomic_DNA"/>
</dbReference>
<evidence type="ECO:0000256" key="7">
    <source>
        <dbReference type="ARBA" id="ARBA00023237"/>
    </source>
</evidence>
<evidence type="ECO:0000256" key="3">
    <source>
        <dbReference type="ARBA" id="ARBA00022452"/>
    </source>
</evidence>
<comment type="similarity">
    <text evidence="2">Belongs to the TPS (TC 1.B.20) family.</text>
</comment>
<dbReference type="PANTHER" id="PTHR34597">
    <property type="entry name" value="SLR1661 PROTEIN"/>
    <property type="match status" value="1"/>
</dbReference>
<name>A0A450VQY2_9GAMM</name>
<keyword evidence="3" id="KW-1134">Transmembrane beta strand</keyword>
<dbReference type="InterPro" id="IPR013686">
    <property type="entry name" value="Polypept-transport_assoc_ShlB"/>
</dbReference>
<dbReference type="GO" id="GO:0006811">
    <property type="term" value="P:monoatomic ion transport"/>
    <property type="evidence" value="ECO:0007669"/>
    <property type="project" value="UniProtKB-KW"/>
</dbReference>
<dbReference type="Pfam" id="PF17287">
    <property type="entry name" value="POTRA_3"/>
    <property type="match status" value="1"/>
</dbReference>
<gene>
    <name evidence="12" type="ORF">BECKLPF1236B_GA0070989_100220</name>
</gene>
<evidence type="ECO:0000313" key="12">
    <source>
        <dbReference type="EMBL" id="VFK07189.1"/>
    </source>
</evidence>
<feature type="domain" description="ShlB POTRA" evidence="11">
    <location>
        <begin position="216"/>
        <end position="269"/>
    </location>
</feature>
<keyword evidence="5" id="KW-0406">Ion transport</keyword>
<dbReference type="InterPro" id="IPR005565">
    <property type="entry name" value="Hemolysn_activator_HlyB_C"/>
</dbReference>
<evidence type="ECO:0000256" key="6">
    <source>
        <dbReference type="ARBA" id="ARBA00023136"/>
    </source>
</evidence>
<sequence length="629" mass="70584">MAVGVCRMGVSFCRGRETLLRLRCRDLRELCAKAPDKKKHTHLAGFFAHLLCRRSPFWLGLLLLVIFIPIAHPASDPDPAAELRRQQEREEQLHRKNRPEPDVRLQVTLDDEADRRLPPKETPCFRIDKITLQTLDAEGQVTGQNPFPWAAEAANYTDKHELDTTVERCLGAAGINLVMKRIQNAIVSKGYVTTRVLAAPQNLKTGELKLTVIPGRIRDIRFKTPSPRTTAWNAIPHRANQLLYLRDIEQGLENFKRVPSVEADIRIYPSEAPDARPGDSDLVVDWKQDFPFRFNLSLDNSGSESTGKYQGAFTFSYDNWLALNDLFYVSLNNDLGGGSSGPRGTRGHTFHYSVPYGYWLLGFTTSQSHYYQTVAGASQDYVYSGDSKNAEIKLSHMLDRDARRKTQWYLAGWTRASENYIDDTEVEVQRRRMAGWELGINHKEYIDRATLELDVMYRRGTGAMGALRAPEEDFDEGASRPRIVGFDASLTVPFSVLKQQVEYKGALRTQWNQTPLAPQDRFSIGSRYTVRGFDGESTLSGDRGWVTRNDLSMGLGSSGQAVYLGMDYGAVDGPSSEGLVGKRLSGVAFGFKGNFKGLGYDACLATPLKKPDGFVSDDTVFNFSLNWGF</sequence>
<dbReference type="InterPro" id="IPR027282">
    <property type="entry name" value="TPS"/>
</dbReference>
<dbReference type="Pfam" id="PF03865">
    <property type="entry name" value="ShlB"/>
    <property type="match status" value="1"/>
</dbReference>
<dbReference type="InterPro" id="IPR035251">
    <property type="entry name" value="ShlB_POTRA"/>
</dbReference>
<feature type="domain" description="Haemolysin activator HlyB C-terminal" evidence="9">
    <location>
        <begin position="278"/>
        <end position="593"/>
    </location>
</feature>
<dbReference type="GO" id="GO:0046819">
    <property type="term" value="P:protein secretion by the type V secretion system"/>
    <property type="evidence" value="ECO:0007669"/>
    <property type="project" value="TreeGrafter"/>
</dbReference>
<evidence type="ECO:0000256" key="1">
    <source>
        <dbReference type="ARBA" id="ARBA00004442"/>
    </source>
</evidence>
<dbReference type="Pfam" id="PF08479">
    <property type="entry name" value="POTRA_2"/>
    <property type="match status" value="1"/>
</dbReference>
<accession>A0A450VQY2</accession>
<keyword evidence="6" id="KW-0472">Membrane</keyword>
<feature type="compositionally biased region" description="Basic and acidic residues" evidence="8">
    <location>
        <begin position="81"/>
        <end position="102"/>
    </location>
</feature>
<dbReference type="PANTHER" id="PTHR34597:SF3">
    <property type="entry name" value="OUTER MEMBRANE TRANSPORTER CDIB"/>
    <property type="match status" value="1"/>
</dbReference>
<evidence type="ECO:0000256" key="2">
    <source>
        <dbReference type="ARBA" id="ARBA00009055"/>
    </source>
</evidence>
<keyword evidence="5" id="KW-0813">Transport</keyword>
<evidence type="ECO:0000256" key="8">
    <source>
        <dbReference type="SAM" id="MobiDB-lite"/>
    </source>
</evidence>
<comment type="subcellular location">
    <subcellularLocation>
        <location evidence="1">Cell outer membrane</location>
    </subcellularLocation>
</comment>
<evidence type="ECO:0000259" key="11">
    <source>
        <dbReference type="Pfam" id="PF17287"/>
    </source>
</evidence>
<evidence type="ECO:0000259" key="10">
    <source>
        <dbReference type="Pfam" id="PF08479"/>
    </source>
</evidence>
<evidence type="ECO:0000256" key="5">
    <source>
        <dbReference type="ARBA" id="ARBA00023065"/>
    </source>
</evidence>
<evidence type="ECO:0000256" key="4">
    <source>
        <dbReference type="ARBA" id="ARBA00022692"/>
    </source>
</evidence>
<organism evidence="12">
    <name type="scientific">Candidatus Kentrum sp. LPFa</name>
    <dbReference type="NCBI Taxonomy" id="2126335"/>
    <lineage>
        <taxon>Bacteria</taxon>
        <taxon>Pseudomonadati</taxon>
        <taxon>Pseudomonadota</taxon>
        <taxon>Gammaproteobacteria</taxon>
        <taxon>Candidatus Kentrum</taxon>
    </lineage>
</organism>
<protein>
    <submittedName>
        <fullName evidence="12">Hemolysin activation/secretion protein</fullName>
    </submittedName>
</protein>
<feature type="region of interest" description="Disordered" evidence="8">
    <location>
        <begin position="77"/>
        <end position="102"/>
    </location>
</feature>
<keyword evidence="7" id="KW-0998">Cell outer membrane</keyword>
<dbReference type="GO" id="GO:0008320">
    <property type="term" value="F:protein transmembrane transporter activity"/>
    <property type="evidence" value="ECO:0007669"/>
    <property type="project" value="TreeGrafter"/>
</dbReference>
<feature type="domain" description="Polypeptide-transport-associated ShlB-type" evidence="10">
    <location>
        <begin position="162"/>
        <end position="215"/>
    </location>
</feature>
<proteinExistence type="inferred from homology"/>
<dbReference type="FunFam" id="2.40.160.50:FF:000009">
    <property type="entry name" value="Putative hemolysin activator protein"/>
    <property type="match status" value="1"/>
</dbReference>
<reference evidence="12" key="1">
    <citation type="submission" date="2019-02" db="EMBL/GenBank/DDBJ databases">
        <authorList>
            <person name="Gruber-Vodicka R. H."/>
            <person name="Seah K. B. B."/>
        </authorList>
    </citation>
    <scope>NUCLEOTIDE SEQUENCE</scope>
    <source>
        <strain evidence="12">BECK_S313</strain>
    </source>
</reference>
<dbReference type="InterPro" id="IPR051544">
    <property type="entry name" value="TPS_OM_transporter"/>
</dbReference>
<dbReference type="PIRSF" id="PIRSF029745">
    <property type="entry name" value="FhaC"/>
    <property type="match status" value="1"/>
</dbReference>
<dbReference type="GO" id="GO:0009279">
    <property type="term" value="C:cell outer membrane"/>
    <property type="evidence" value="ECO:0007669"/>
    <property type="project" value="UniProtKB-SubCell"/>
</dbReference>
<dbReference type="GO" id="GO:0098046">
    <property type="term" value="C:type V protein secretion system complex"/>
    <property type="evidence" value="ECO:0007669"/>
    <property type="project" value="TreeGrafter"/>
</dbReference>